<feature type="region of interest" description="Disordered" evidence="5">
    <location>
        <begin position="895"/>
        <end position="918"/>
    </location>
</feature>
<dbReference type="GO" id="GO:0046872">
    <property type="term" value="F:metal ion binding"/>
    <property type="evidence" value="ECO:0007669"/>
    <property type="project" value="UniProtKB-KW"/>
</dbReference>
<feature type="compositionally biased region" description="Acidic residues" evidence="5">
    <location>
        <begin position="1208"/>
        <end position="1217"/>
    </location>
</feature>
<feature type="compositionally biased region" description="Pro residues" evidence="5">
    <location>
        <begin position="604"/>
        <end position="613"/>
    </location>
</feature>
<dbReference type="GO" id="GO:0043634">
    <property type="term" value="P:polyadenylation-dependent ncRNA catabolic process"/>
    <property type="evidence" value="ECO:0007669"/>
    <property type="project" value="TreeGrafter"/>
</dbReference>
<dbReference type="SUPFAM" id="SSF81301">
    <property type="entry name" value="Nucleotidyltransferase"/>
    <property type="match status" value="1"/>
</dbReference>
<feature type="compositionally biased region" description="Low complexity" evidence="5">
    <location>
        <begin position="985"/>
        <end position="996"/>
    </location>
</feature>
<protein>
    <recommendedName>
        <fullName evidence="2">polynucleotide adenylyltransferase</fullName>
        <ecNumber evidence="2">2.7.7.19</ecNumber>
    </recommendedName>
</protein>
<evidence type="ECO:0000256" key="1">
    <source>
        <dbReference type="ARBA" id="ARBA00008593"/>
    </source>
</evidence>
<feature type="region of interest" description="Disordered" evidence="5">
    <location>
        <begin position="1077"/>
        <end position="1231"/>
    </location>
</feature>
<keyword evidence="4" id="KW-0460">Magnesium</keyword>
<feature type="region of interest" description="Disordered" evidence="5">
    <location>
        <begin position="442"/>
        <end position="779"/>
    </location>
</feature>
<accession>A0A8H2XLD1</accession>
<feature type="compositionally biased region" description="Basic and acidic residues" evidence="5">
    <location>
        <begin position="504"/>
        <end position="518"/>
    </location>
</feature>
<dbReference type="InterPro" id="IPR002058">
    <property type="entry name" value="PAP_assoc"/>
</dbReference>
<evidence type="ECO:0000256" key="4">
    <source>
        <dbReference type="ARBA" id="ARBA00022842"/>
    </source>
</evidence>
<comment type="similarity">
    <text evidence="1">Belongs to the DNA polymerase type-B-like family.</text>
</comment>
<dbReference type="GO" id="GO:0010605">
    <property type="term" value="P:negative regulation of macromolecule metabolic process"/>
    <property type="evidence" value="ECO:0007669"/>
    <property type="project" value="UniProtKB-ARBA"/>
</dbReference>
<evidence type="ECO:0000259" key="7">
    <source>
        <dbReference type="Pfam" id="PF22600"/>
    </source>
</evidence>
<evidence type="ECO:0000256" key="5">
    <source>
        <dbReference type="SAM" id="MobiDB-lite"/>
    </source>
</evidence>
<evidence type="ECO:0000256" key="2">
    <source>
        <dbReference type="ARBA" id="ARBA00012388"/>
    </source>
</evidence>
<comment type="caution">
    <text evidence="8">The sequence shown here is derived from an EMBL/GenBank/DDBJ whole genome shotgun (WGS) entry which is preliminary data.</text>
</comment>
<dbReference type="GO" id="GO:1990817">
    <property type="term" value="F:poly(A) RNA polymerase activity"/>
    <property type="evidence" value="ECO:0007669"/>
    <property type="project" value="UniProtKB-EC"/>
</dbReference>
<dbReference type="GO" id="GO:0031499">
    <property type="term" value="C:TRAMP complex"/>
    <property type="evidence" value="ECO:0007669"/>
    <property type="project" value="TreeGrafter"/>
</dbReference>
<feature type="compositionally biased region" description="Low complexity" evidence="5">
    <location>
        <begin position="457"/>
        <end position="468"/>
    </location>
</feature>
<keyword evidence="3" id="KW-0479">Metal-binding</keyword>
<dbReference type="PANTHER" id="PTHR23092:SF15">
    <property type="entry name" value="INACTIVE NON-CANONICAL POLY(A) RNA POLYMERASE PROTEIN TRF4-2-RELATED"/>
    <property type="match status" value="1"/>
</dbReference>
<feature type="compositionally biased region" description="Low complexity" evidence="5">
    <location>
        <begin position="677"/>
        <end position="686"/>
    </location>
</feature>
<gene>
    <name evidence="8" type="ORF">RDB_LOCUS30967</name>
</gene>
<feature type="compositionally biased region" description="Basic and acidic residues" evidence="5">
    <location>
        <begin position="687"/>
        <end position="697"/>
    </location>
</feature>
<evidence type="ECO:0000313" key="8">
    <source>
        <dbReference type="EMBL" id="CAE6427953.1"/>
    </source>
</evidence>
<feature type="compositionally biased region" description="Polar residues" evidence="5">
    <location>
        <begin position="1115"/>
        <end position="1151"/>
    </location>
</feature>
<feature type="compositionally biased region" description="Polar residues" evidence="5">
    <location>
        <begin position="699"/>
        <end position="708"/>
    </location>
</feature>
<dbReference type="SUPFAM" id="SSF81631">
    <property type="entry name" value="PAP/OAS1 substrate-binding domain"/>
    <property type="match status" value="1"/>
</dbReference>
<dbReference type="GO" id="GO:0005730">
    <property type="term" value="C:nucleolus"/>
    <property type="evidence" value="ECO:0007669"/>
    <property type="project" value="TreeGrafter"/>
</dbReference>
<dbReference type="Gene3D" id="3.30.460.10">
    <property type="entry name" value="Beta Polymerase, domain 2"/>
    <property type="match status" value="1"/>
</dbReference>
<name>A0A8H2XLD1_9AGAM</name>
<dbReference type="Pfam" id="PF03828">
    <property type="entry name" value="PAP_assoc"/>
    <property type="match status" value="1"/>
</dbReference>
<dbReference type="InterPro" id="IPR043519">
    <property type="entry name" value="NT_sf"/>
</dbReference>
<dbReference type="Pfam" id="PF22600">
    <property type="entry name" value="MTPAP-like_central"/>
    <property type="match status" value="1"/>
</dbReference>
<feature type="compositionally biased region" description="Basic and acidic residues" evidence="5">
    <location>
        <begin position="562"/>
        <end position="584"/>
    </location>
</feature>
<dbReference type="EC" id="2.7.7.19" evidence="2"/>
<feature type="compositionally biased region" description="Polar residues" evidence="5">
    <location>
        <begin position="770"/>
        <end position="779"/>
    </location>
</feature>
<evidence type="ECO:0000313" key="9">
    <source>
        <dbReference type="Proteomes" id="UP000663888"/>
    </source>
</evidence>
<dbReference type="GO" id="GO:0003729">
    <property type="term" value="F:mRNA binding"/>
    <property type="evidence" value="ECO:0007669"/>
    <property type="project" value="TreeGrafter"/>
</dbReference>
<dbReference type="Proteomes" id="UP000663888">
    <property type="component" value="Unassembled WGS sequence"/>
</dbReference>
<evidence type="ECO:0000259" key="6">
    <source>
        <dbReference type="Pfam" id="PF03828"/>
    </source>
</evidence>
<proteinExistence type="inferred from homology"/>
<dbReference type="GO" id="GO:0031123">
    <property type="term" value="P:RNA 3'-end processing"/>
    <property type="evidence" value="ECO:0007669"/>
    <property type="project" value="TreeGrafter"/>
</dbReference>
<organism evidence="8 9">
    <name type="scientific">Rhizoctonia solani</name>
    <dbReference type="NCBI Taxonomy" id="456999"/>
    <lineage>
        <taxon>Eukaryota</taxon>
        <taxon>Fungi</taxon>
        <taxon>Dikarya</taxon>
        <taxon>Basidiomycota</taxon>
        <taxon>Agaricomycotina</taxon>
        <taxon>Agaricomycetes</taxon>
        <taxon>Cantharellales</taxon>
        <taxon>Ceratobasidiaceae</taxon>
        <taxon>Rhizoctonia</taxon>
    </lineage>
</organism>
<feature type="compositionally biased region" description="Low complexity" evidence="5">
    <location>
        <begin position="592"/>
        <end position="603"/>
    </location>
</feature>
<dbReference type="PANTHER" id="PTHR23092">
    <property type="entry name" value="POLY(A) RNA POLYMERASE"/>
    <property type="match status" value="1"/>
</dbReference>
<dbReference type="InterPro" id="IPR054708">
    <property type="entry name" value="MTPAP-like_central"/>
</dbReference>
<feature type="region of interest" description="Disordered" evidence="5">
    <location>
        <begin position="19"/>
        <end position="41"/>
    </location>
</feature>
<dbReference type="Gene3D" id="1.10.1410.10">
    <property type="match status" value="1"/>
</dbReference>
<feature type="region of interest" description="Disordered" evidence="5">
    <location>
        <begin position="959"/>
        <end position="996"/>
    </location>
</feature>
<evidence type="ECO:0000256" key="3">
    <source>
        <dbReference type="ARBA" id="ARBA00022723"/>
    </source>
</evidence>
<reference evidence="8" key="1">
    <citation type="submission" date="2021-01" db="EMBL/GenBank/DDBJ databases">
        <authorList>
            <person name="Kaushik A."/>
        </authorList>
    </citation>
    <scope>NUCLEOTIDE SEQUENCE</scope>
    <source>
        <strain evidence="8">AG4-R118</strain>
    </source>
</reference>
<dbReference type="InterPro" id="IPR045862">
    <property type="entry name" value="Trf4-like"/>
</dbReference>
<feature type="region of interest" description="Disordered" evidence="5">
    <location>
        <begin position="840"/>
        <end position="881"/>
    </location>
</feature>
<sequence length="1231" mass="132041">MTSSAPSFGQEEYISLFEADGADGLPKDDSGELNQDQYDHRGADRQRAFEQLRREGGYLNFKQNQHAANRIRPWTAMVDWETCRNPSEMLHQEILAYVDYISPTQRERRTRAMVVTLITNTIVSRWPDAIVQPFGSFETGLYLPLGDIDLVISSDSIARVSPASALNWIARALKDRGLAYNVQIIAKAKVPIIKFVTTWGGFKVDISLNQVNGVSAGKIINNFLTQLPALRPLVFVFKAFLSQREMNEVYIGGLGSYSVVCMVLSFLQLHPKIRNAEIDPCKNLGILLLELFQYYGDYFHYERTGISLRGGGQLFNKKARGWGLAQQPRQNTSILSIEDPQDPSNDVSKGSYNMGKIRMTLSGAHSALSTVMFERNDQLIAKRQKRYVKLRNQDPIADADAMSILGSILSVSQETINHRRLVVELYDSGDLHKAAGENFEPISDDYFPTEPASPAESPLLSRLGPGSSSEKHRPSKRRRSRSPVSREYVVNDSDDDSAWNAADEAARRRMSDTEEENGRYGVESANKRRKKEPRSGEFIWVSDDSEEEPAADKGISISGASKRAENAKPADTEGARTSRKDLSVSERIAALQRGSSPQPGGRPTSPPGTPPKVPVVHGLKDKIAHFDSMGTAPRPSGSFGLGAPPEHRTTSRELYGNRIPGVPTKGHNVSGSGKALSQLSNSSTSSFDHDAIARDSPDENPNASPTTDDGSKSEFKGSVPELRRTDSLTEHWVDAQKSKPGIAVDLATAATPGISAPPSPVPDSEGSVPTGPTTPLTSTAIRNLVASSHVPSRLGAETPVSMMVETGSLVDGEQPKLVPEEPGAVPPSPVVTGMQLLGISDNGETTPTREDGEAATTPDVTSLAPPTTHRPDEGPNTPLARSVDVTGSVEAVSIGEGQQTSSVSGLGISTGQEPSHGDELTARNVHQLEADSPKLAPGLVAPSGPSSVIVEDGSVSYSVLPSPNPELHPGARTPEPPSALTPKQGLSELPGPLPGTLPLSAASLRLLGIEAGKESGRSGTETPMSILVETGSNDGKPRDLEGVEPPIATPTPHSSAASYFEELTPDVAMQPAVSMNNVDSEPDNPGFSERGPPVPPKNVTPVVTNIKIIPDPMKTPTNTSMRLAPMTTPTRASTTIHKSRSRPNLSSTSLASDPANAGATSGQALSVPNAGLQRRATIGAANDKQPPRRRASRVPQMQLLPNGQWGVVDDDSDEEDTGGWAKVTITRSRWS</sequence>
<feature type="compositionally biased region" description="Basic and acidic residues" evidence="5">
    <location>
        <begin position="709"/>
        <end position="737"/>
    </location>
</feature>
<dbReference type="CDD" id="cd05402">
    <property type="entry name" value="NT_PAP_TUTase"/>
    <property type="match status" value="1"/>
</dbReference>
<feature type="domain" description="PAP-associated" evidence="6">
    <location>
        <begin position="283"/>
        <end position="345"/>
    </location>
</feature>
<dbReference type="AlphaFoldDB" id="A0A8H2XLD1"/>
<feature type="domain" description="Poly(A) RNA polymerase mitochondrial-like central palm" evidence="7">
    <location>
        <begin position="90"/>
        <end position="222"/>
    </location>
</feature>
<feature type="compositionally biased region" description="Polar residues" evidence="5">
    <location>
        <begin position="896"/>
        <end position="913"/>
    </location>
</feature>
<dbReference type="EMBL" id="CAJMWX010000761">
    <property type="protein sequence ID" value="CAE6427953.1"/>
    <property type="molecule type" value="Genomic_DNA"/>
</dbReference>